<dbReference type="GO" id="GO:0005524">
    <property type="term" value="F:ATP binding"/>
    <property type="evidence" value="ECO:0007669"/>
    <property type="project" value="UniProtKB-KW"/>
</dbReference>
<dbReference type="GO" id="GO:0046036">
    <property type="term" value="P:CTP metabolic process"/>
    <property type="evidence" value="ECO:0007669"/>
    <property type="project" value="TreeGrafter"/>
</dbReference>
<feature type="active site" description="Proton acceptor" evidence="3">
    <location>
        <position position="1261"/>
    </location>
</feature>
<dbReference type="Pfam" id="PF01150">
    <property type="entry name" value="GDA1_CD39"/>
    <property type="match status" value="1"/>
</dbReference>
<evidence type="ECO:0000256" key="6">
    <source>
        <dbReference type="SAM" id="MobiDB-lite"/>
    </source>
</evidence>
<dbReference type="InterPro" id="IPR000407">
    <property type="entry name" value="GDA1_CD39_NTPase"/>
</dbReference>
<evidence type="ECO:0000256" key="2">
    <source>
        <dbReference type="ARBA" id="ARBA00022801"/>
    </source>
</evidence>
<evidence type="ECO:0000256" key="5">
    <source>
        <dbReference type="RuleBase" id="RU003833"/>
    </source>
</evidence>
<evidence type="ECO:0000313" key="10">
    <source>
        <dbReference type="Proteomes" id="UP000019373"/>
    </source>
</evidence>
<feature type="compositionally biased region" description="Low complexity" evidence="6">
    <location>
        <begin position="121"/>
        <end position="134"/>
    </location>
</feature>
<keyword evidence="2 5" id="KW-0378">Hydrolase</keyword>
<feature type="compositionally biased region" description="Polar residues" evidence="6">
    <location>
        <begin position="610"/>
        <end position="634"/>
    </location>
</feature>
<evidence type="ECO:0000256" key="4">
    <source>
        <dbReference type="PIRSR" id="PIRSR600407-2"/>
    </source>
</evidence>
<keyword evidence="7" id="KW-0812">Transmembrane</keyword>
<reference evidence="10" key="1">
    <citation type="journal article" date="2014" name="BMC Genomics">
        <title>Genome characteristics reveal the impact of lichenization on lichen-forming fungus Endocarpon pusillum Hedwig (Verrucariales, Ascomycota).</title>
        <authorList>
            <person name="Wang Y.-Y."/>
            <person name="Liu B."/>
            <person name="Zhang X.-Y."/>
            <person name="Zhou Q.-M."/>
            <person name="Zhang T."/>
            <person name="Li H."/>
            <person name="Yu Y.-F."/>
            <person name="Zhang X.-L."/>
            <person name="Hao X.-Y."/>
            <person name="Wang M."/>
            <person name="Wang L."/>
            <person name="Wei J.-C."/>
        </authorList>
    </citation>
    <scope>NUCLEOTIDE SEQUENCE [LARGE SCALE GENOMIC DNA]</scope>
    <source>
        <strain evidence="10">Z07020 / HMAS-L-300199</strain>
    </source>
</reference>
<feature type="region of interest" description="Disordered" evidence="6">
    <location>
        <begin position="668"/>
        <end position="698"/>
    </location>
</feature>
<dbReference type="Pfam" id="PF14636">
    <property type="entry name" value="FNIP_N"/>
    <property type="match status" value="1"/>
</dbReference>
<dbReference type="PANTHER" id="PTHR11782">
    <property type="entry name" value="ADENOSINE/GUANOSINE DIPHOSPHATASE"/>
    <property type="match status" value="1"/>
</dbReference>
<name>U1HUG3_ENDPU</name>
<dbReference type="CDD" id="cd24039">
    <property type="entry name" value="ASKHA_NBD_YND1-like"/>
    <property type="match status" value="1"/>
</dbReference>
<dbReference type="HOGENOM" id="CLU_238163_0_0_1"/>
<dbReference type="InterPro" id="IPR028084">
    <property type="entry name" value="FNIP_N_dom"/>
</dbReference>
<feature type="compositionally biased region" description="Basic and acidic residues" evidence="6">
    <location>
        <begin position="164"/>
        <end position="181"/>
    </location>
</feature>
<accession>U1HUG3</accession>
<dbReference type="GO" id="GO:0045134">
    <property type="term" value="F:UDP phosphatase activity"/>
    <property type="evidence" value="ECO:0007669"/>
    <property type="project" value="TreeGrafter"/>
</dbReference>
<feature type="region of interest" description="Disordered" evidence="6">
    <location>
        <begin position="1710"/>
        <end position="1753"/>
    </location>
</feature>
<dbReference type="GO" id="GO:0006256">
    <property type="term" value="P:UDP catabolic process"/>
    <property type="evidence" value="ECO:0007669"/>
    <property type="project" value="TreeGrafter"/>
</dbReference>
<keyword evidence="4" id="KW-0067">ATP-binding</keyword>
<sequence length="1798" mass="195819">MLGRLFGNAAPSVNTASYSRDSIVDEEYTRGLLYPDYAAPQHGPAYVSQLGPGRVGDFDEWGGLELDALKDFRIMVAQDALGDSEEPCILFDTQHSQQPESPIDTTSRTGILQAPTHRRGGSTTSTLRSPTSPLVSKPQPRIPPNSPNMSFPVRNRSSTFSGASDEHDPRQIRISDSKKEENRDILSCAFGSSAGASSGTKMHFLSLGSGTKELPATPVSPSVGGNISAGYFRKREPIARAHTSALSGFRPPLHERSYSSSGAKPGITDAVLITKLFSVNLPEPMDLQALHTSTASQGGSAIPNHEDHSVHKSATKGKKPRAKKTPVFAIILIVQLPANIGTMSRPSSRGGMQTPPTYTSMRSFRNSFNSQSTSPKLMSSAHSRSIDRGDARVNALVEHWDIIDRALTLLENVSTPKILNHLKEVDSFSAAFVSKPSKPKEKTMQRTNQINIYLSPQILGRDPKLKDIAIQTIQRIRRALRIPRVTIGPGRWGLWNDELIRVVRCQGGREQSSFVGKLLTAFLGTHTAEWMPLVAPSGHRRQHSITRKTNDLDVISTRTIIVSNDRSAARRLIFLLASFLIGDFYAEDNPTLCGGPGSAVSLRNTLHNSPSTELLKTSNDSDSPEEQLSGSPGCSQGGLLITRGLQHKPSDIRSVKSIPIPANDLSLRKSSAATTSTVTPDPTTPVPQFSSSLDTQGGYVPNESSALARLTKIWQTANKDSESGGSLLSGFWSKDSSGTTSGSTAPSASSSIRVKNETALDTMVRELSSESNSATPVLANESAQSFGSLDSEALPLRLQVYPGEKVIDVDIGLPGFLSSSNDSGLASPPFRNIRHVSSAASLDSLASSMRHGSPKAGSRAPSRVAGFLPRFHPDYSLQAVRVSKSDLPDMVEKVKSAMLSEPYPQQTTTSGWVDVATTLIANVQTASVKRLRLRRKVSQSSYNKGDGTAAAAPNAERSTTPYPIKPCATTCSEFVQEEAFSYESVVDFDPLLIEVVDRILARGSAHGSRSISPAGIGHSKHVSTGTNDSFRRSNKQSMLNGQPSLERFSRGPTNNLVIGALEDVVKTVNHDLSEALNGHNATTPTKESGSAQRRKSQDNALSEGSNLNALAQTLDGMGKWRYGVILDAGSSGTRVHIYRWLDSAVARQSSNEIELHSLPSLETHGKWTKKIHPGVSSFGETPSLIGPDHLQPLLEHALDIVPSYAVRETPIFLLATAGVRLLPDIQRKELLKQICAYTRTRSHFLLPDCDLHIQVIAGETEGLYGWIAANYLVGGFDAPEAHNHGKGHHTYGFLDMGGASAQIAFAPNATEAQKHVNDLKLLRLRSIDGRESEYKVFVTTWLGFGVNEARRRYVASLVQSSGGDTVSELPDPCLPAGLKTTLKGVVLLDAATVPAKEPYLLGIGKFDECLRATYPLLDKDAPCEDAPCLLHGVHVPAIDFDVNHFIGISEYWHTTHEIFETGYKNKAHDFNTYQQRVNSFCQQDWALIQAGIADHKWGKKVDEQKAYEACFKASWLINILHNGIGIPRVGLEDAASSDHNGTREVIKQGKEKDFLEPFQAVNKIKHTEVSWTLGKMVLYAASQVPPLDEGSLPVGFGSNEPGIPLDFQYPTGATHPLVTNSSHPNLEDESEGELIHNTLFSSDSRRRIPGLLMFLFIVLIAFFYLCGRDRRSRLYRNIIGSPGRKQSLLASRVPFLSRWNRASYERVLEDGEGLEDPSDLELGDIQVDDSEQERARAAGWDTPRKKPRAGIMDQEVMDRSGLVVRTESRERLALHNGRKSRTGSPARMKASLTALVEQ</sequence>
<feature type="compositionally biased region" description="Polar residues" evidence="6">
    <location>
        <begin position="95"/>
        <end position="110"/>
    </location>
</feature>
<evidence type="ECO:0000313" key="9">
    <source>
        <dbReference type="EMBL" id="ERF74270.1"/>
    </source>
</evidence>
<keyword evidence="7" id="KW-1133">Transmembrane helix</keyword>
<feature type="region of interest" description="Disordered" evidence="6">
    <location>
        <begin position="292"/>
        <end position="322"/>
    </location>
</feature>
<feature type="region of interest" description="Disordered" evidence="6">
    <location>
        <begin position="1767"/>
        <end position="1798"/>
    </location>
</feature>
<keyword evidence="10" id="KW-1185">Reference proteome</keyword>
<dbReference type="PROSITE" id="PS01238">
    <property type="entry name" value="GDA1_CD39_NTPASE"/>
    <property type="match status" value="1"/>
</dbReference>
<dbReference type="GO" id="GO:0004382">
    <property type="term" value="F:GDP phosphatase activity"/>
    <property type="evidence" value="ECO:0007669"/>
    <property type="project" value="TreeGrafter"/>
</dbReference>
<keyword evidence="4" id="KW-0547">Nucleotide-binding</keyword>
<dbReference type="eggNOG" id="KOG1386">
    <property type="taxonomic scope" value="Eukaryota"/>
</dbReference>
<dbReference type="RefSeq" id="XP_007799980.1">
    <property type="nucleotide sequence ID" value="XM_007801789.1"/>
</dbReference>
<feature type="compositionally biased region" description="Acidic residues" evidence="6">
    <location>
        <begin position="1710"/>
        <end position="1731"/>
    </location>
</feature>
<dbReference type="Proteomes" id="UP000019373">
    <property type="component" value="Unassembled WGS sequence"/>
</dbReference>
<feature type="compositionally biased region" description="Low complexity" evidence="6">
    <location>
        <begin position="736"/>
        <end position="751"/>
    </location>
</feature>
<dbReference type="OrthoDB" id="6372431at2759"/>
<feature type="compositionally biased region" description="Basic residues" evidence="6">
    <location>
        <begin position="311"/>
        <end position="322"/>
    </location>
</feature>
<protein>
    <recommendedName>
        <fullName evidence="8">Folliculin-interacting protein N-terminal domain-containing protein</fullName>
    </recommendedName>
</protein>
<dbReference type="Gene3D" id="3.30.420.40">
    <property type="match status" value="1"/>
</dbReference>
<feature type="region of interest" description="Disordered" evidence="6">
    <location>
        <begin position="1007"/>
        <end position="1048"/>
    </location>
</feature>
<keyword evidence="7" id="KW-0472">Membrane</keyword>
<evidence type="ECO:0000256" key="1">
    <source>
        <dbReference type="ARBA" id="ARBA00009283"/>
    </source>
</evidence>
<feature type="compositionally biased region" description="Polar residues" evidence="6">
    <location>
        <begin position="1079"/>
        <end position="1091"/>
    </location>
</feature>
<feature type="compositionally biased region" description="Low complexity" evidence="6">
    <location>
        <begin position="670"/>
        <end position="681"/>
    </location>
</feature>
<feature type="transmembrane region" description="Helical" evidence="7">
    <location>
        <begin position="1648"/>
        <end position="1666"/>
    </location>
</feature>
<feature type="region of interest" description="Disordered" evidence="6">
    <location>
        <begin position="95"/>
        <end position="181"/>
    </location>
</feature>
<feature type="region of interest" description="Disordered" evidence="6">
    <location>
        <begin position="610"/>
        <end position="640"/>
    </location>
</feature>
<comment type="similarity">
    <text evidence="1 5">Belongs to the GDA1/CD39 NTPase family.</text>
</comment>
<dbReference type="Gene3D" id="3.30.420.150">
    <property type="entry name" value="Exopolyphosphatase. Domain 2"/>
    <property type="match status" value="1"/>
</dbReference>
<feature type="region of interest" description="Disordered" evidence="6">
    <location>
        <begin position="735"/>
        <end position="754"/>
    </location>
</feature>
<dbReference type="EMBL" id="KE720882">
    <property type="protein sequence ID" value="ERF74270.1"/>
    <property type="molecule type" value="Genomic_DNA"/>
</dbReference>
<dbReference type="GO" id="GO:0016020">
    <property type="term" value="C:membrane"/>
    <property type="evidence" value="ECO:0007669"/>
    <property type="project" value="TreeGrafter"/>
</dbReference>
<dbReference type="GeneID" id="19237011"/>
<evidence type="ECO:0000259" key="8">
    <source>
        <dbReference type="Pfam" id="PF14636"/>
    </source>
</evidence>
<feature type="region of interest" description="Disordered" evidence="6">
    <location>
        <begin position="937"/>
        <end position="960"/>
    </location>
</feature>
<dbReference type="PANTHER" id="PTHR11782:SF121">
    <property type="entry name" value="NUCLEOSIDE-DIPHOSPHATASE MIG-23"/>
    <property type="match status" value="1"/>
</dbReference>
<organism evidence="9 10">
    <name type="scientific">Endocarpon pusillum (strain Z07020 / HMAS-L-300199)</name>
    <name type="common">Lichen-forming fungus</name>
    <dbReference type="NCBI Taxonomy" id="1263415"/>
    <lineage>
        <taxon>Eukaryota</taxon>
        <taxon>Fungi</taxon>
        <taxon>Dikarya</taxon>
        <taxon>Ascomycota</taxon>
        <taxon>Pezizomycotina</taxon>
        <taxon>Eurotiomycetes</taxon>
        <taxon>Chaetothyriomycetidae</taxon>
        <taxon>Verrucariales</taxon>
        <taxon>Verrucariaceae</taxon>
        <taxon>Endocarpon</taxon>
    </lineage>
</organism>
<evidence type="ECO:0000256" key="7">
    <source>
        <dbReference type="SAM" id="Phobius"/>
    </source>
</evidence>
<feature type="binding site" evidence="4">
    <location>
        <begin position="1298"/>
        <end position="1302"/>
    </location>
    <ligand>
        <name>ATP</name>
        <dbReference type="ChEBI" id="CHEBI:30616"/>
    </ligand>
</feature>
<dbReference type="GO" id="GO:0005794">
    <property type="term" value="C:Golgi apparatus"/>
    <property type="evidence" value="ECO:0007669"/>
    <property type="project" value="TreeGrafter"/>
</dbReference>
<feature type="region of interest" description="Disordered" evidence="6">
    <location>
        <begin position="1075"/>
        <end position="1104"/>
    </location>
</feature>
<dbReference type="GO" id="GO:0017111">
    <property type="term" value="F:ribonucleoside triphosphate phosphatase activity"/>
    <property type="evidence" value="ECO:0007669"/>
    <property type="project" value="TreeGrafter"/>
</dbReference>
<gene>
    <name evidence="9" type="ORF">EPUS_01957</name>
</gene>
<evidence type="ECO:0000256" key="3">
    <source>
        <dbReference type="PIRSR" id="PIRSR600407-1"/>
    </source>
</evidence>
<feature type="domain" description="Folliculin-interacting protein N-terminal" evidence="8">
    <location>
        <begin position="71"/>
        <end position="207"/>
    </location>
</feature>
<proteinExistence type="inferred from homology"/>